<dbReference type="STRING" id="47839.BN973_02954"/>
<dbReference type="PANTHER" id="PTHR30137">
    <property type="entry name" value="LUCIFERASE-LIKE MONOOXYGENASE"/>
    <property type="match status" value="1"/>
</dbReference>
<dbReference type="Pfam" id="PF00296">
    <property type="entry name" value="Bac_luciferase"/>
    <property type="match status" value="1"/>
</dbReference>
<dbReference type="GO" id="GO:0004497">
    <property type="term" value="F:monooxygenase activity"/>
    <property type="evidence" value="ECO:0007669"/>
    <property type="project" value="UniProtKB-KW"/>
</dbReference>
<dbReference type="Gene3D" id="3.20.20.30">
    <property type="entry name" value="Luciferase-like domain"/>
    <property type="match status" value="1"/>
</dbReference>
<dbReference type="Proteomes" id="UP000193710">
    <property type="component" value="Unassembled WGS sequence"/>
</dbReference>
<dbReference type="eggNOG" id="COG2141">
    <property type="taxonomic scope" value="Bacteria"/>
</dbReference>
<keyword evidence="2" id="KW-0503">Monooxygenase</keyword>
<dbReference type="InterPro" id="IPR036661">
    <property type="entry name" value="Luciferase-like_sf"/>
</dbReference>
<evidence type="ECO:0000313" key="6">
    <source>
        <dbReference type="Proteomes" id="UP000193710"/>
    </source>
</evidence>
<dbReference type="PANTHER" id="PTHR30137:SF8">
    <property type="entry name" value="BLR5498 PROTEIN"/>
    <property type="match status" value="1"/>
</dbReference>
<name>A0A024JXN8_9MYCO</name>
<reference evidence="5 6" key="3">
    <citation type="submission" date="2016-01" db="EMBL/GenBank/DDBJ databases">
        <title>The new phylogeny of the genus Mycobacterium.</title>
        <authorList>
            <person name="Tarcisio F."/>
            <person name="Conor M."/>
            <person name="Antonella G."/>
            <person name="Elisabetta G."/>
            <person name="Giulia F.S."/>
            <person name="Sara T."/>
            <person name="Anna F."/>
            <person name="Clotilde B."/>
            <person name="Roberto B."/>
            <person name="Veronica D.S."/>
            <person name="Fabio R."/>
            <person name="Monica P."/>
            <person name="Olivier J."/>
            <person name="Enrico T."/>
            <person name="Nicola S."/>
        </authorList>
    </citation>
    <scope>NUCLEOTIDE SEQUENCE [LARGE SCALE GENOMIC DNA]</scope>
    <source>
        <strain evidence="5 6">DSM 44626</strain>
    </source>
</reference>
<organism evidence="4">
    <name type="scientific">Mycobacterium triplex</name>
    <dbReference type="NCBI Taxonomy" id="47839"/>
    <lineage>
        <taxon>Bacteria</taxon>
        <taxon>Bacillati</taxon>
        <taxon>Actinomycetota</taxon>
        <taxon>Actinomycetes</taxon>
        <taxon>Mycobacteriales</taxon>
        <taxon>Mycobacteriaceae</taxon>
        <taxon>Mycobacterium</taxon>
        <taxon>Mycobacterium simiae complex</taxon>
    </lineage>
</organism>
<gene>
    <name evidence="5" type="ORF">AWC29_07250</name>
    <name evidence="4" type="ORF">BN973_02954</name>
</gene>
<reference evidence="4" key="2">
    <citation type="submission" date="2014-04" db="EMBL/GenBank/DDBJ databases">
        <authorList>
            <person name="Urmite Genomes U."/>
        </authorList>
    </citation>
    <scope>NUCLEOTIDE SEQUENCE</scope>
    <source>
        <strain evidence="4">DSM 44626</strain>
    </source>
</reference>
<evidence type="ECO:0000313" key="5">
    <source>
        <dbReference type="EMBL" id="ORX07101.1"/>
    </source>
</evidence>
<evidence type="ECO:0000259" key="3">
    <source>
        <dbReference type="Pfam" id="PF00296"/>
    </source>
</evidence>
<dbReference type="GO" id="GO:0016705">
    <property type="term" value="F:oxidoreductase activity, acting on paired donors, with incorporation or reduction of molecular oxygen"/>
    <property type="evidence" value="ECO:0007669"/>
    <property type="project" value="InterPro"/>
</dbReference>
<keyword evidence="6" id="KW-1185">Reference proteome</keyword>
<dbReference type="SUPFAM" id="SSF51679">
    <property type="entry name" value="Bacterial luciferase-like"/>
    <property type="match status" value="1"/>
</dbReference>
<dbReference type="InterPro" id="IPR050766">
    <property type="entry name" value="Bact_Lucif_Oxidored"/>
</dbReference>
<feature type="domain" description="Luciferase-like" evidence="3">
    <location>
        <begin position="17"/>
        <end position="328"/>
    </location>
</feature>
<dbReference type="OrthoDB" id="7903015at2"/>
<evidence type="ECO:0000256" key="1">
    <source>
        <dbReference type="ARBA" id="ARBA00023002"/>
    </source>
</evidence>
<dbReference type="GO" id="GO:0005829">
    <property type="term" value="C:cytosol"/>
    <property type="evidence" value="ECO:0007669"/>
    <property type="project" value="TreeGrafter"/>
</dbReference>
<dbReference type="InterPro" id="IPR011251">
    <property type="entry name" value="Luciferase-like_dom"/>
</dbReference>
<dbReference type="HOGENOM" id="CLU_027853_3_0_11"/>
<dbReference type="EMBL" id="LQPY01000008">
    <property type="protein sequence ID" value="ORX07101.1"/>
    <property type="molecule type" value="Genomic_DNA"/>
</dbReference>
<evidence type="ECO:0000256" key="2">
    <source>
        <dbReference type="ARBA" id="ARBA00023033"/>
    </source>
</evidence>
<reference evidence="4" key="1">
    <citation type="journal article" date="2014" name="Genome Announc.">
        <title>Draft Genome Sequence of Mycobacterium triplex DSM 44626.</title>
        <authorList>
            <person name="Sassi M."/>
            <person name="Croce O."/>
            <person name="Robert C."/>
            <person name="Raoult D."/>
            <person name="Drancourt M."/>
        </authorList>
    </citation>
    <scope>NUCLEOTIDE SEQUENCE [LARGE SCALE GENOMIC DNA]</scope>
    <source>
        <strain evidence="4">DSM 44626</strain>
    </source>
</reference>
<dbReference type="EMBL" id="HG964446">
    <property type="protein sequence ID" value="CDO88585.1"/>
    <property type="molecule type" value="Genomic_DNA"/>
</dbReference>
<dbReference type="Proteomes" id="UP000028880">
    <property type="component" value="Unassembled WGS sequence"/>
</dbReference>
<dbReference type="AlphaFoldDB" id="A0A024JXN8"/>
<evidence type="ECO:0000313" key="4">
    <source>
        <dbReference type="EMBL" id="CDO88585.1"/>
    </source>
</evidence>
<dbReference type="CDD" id="cd00347">
    <property type="entry name" value="Flavin_utilizing_monoxygenases"/>
    <property type="match status" value="1"/>
</dbReference>
<dbReference type="RefSeq" id="WP_051641261.1">
    <property type="nucleotide sequence ID" value="NZ_HG964446.1"/>
</dbReference>
<keyword evidence="1" id="KW-0560">Oxidoreductase</keyword>
<accession>A0A024JXN8</accession>
<sequence length="371" mass="41145">MKYGILWEMQLGPRPWPDRAEYNHYWDAIEQAKLAESVGFDYAWHVEHHFLTEYSHGSSPEVWLAALAQHTERIRIGHGVVLLPPKFNPPYHVAERIAALDILSKGRVEFGTGRAATASELEAYGIDPADARGMWLEALREIPKMWRDEPYPGVDGTFMKLPSREIWPKPVQRPGPPMWMAASSPESFEIAGRNGLGVLAFIIGHAEKLAPLIEVYRDAIKQCPKPPEEINDQVAAYVLTHCAESREEARAVGGPAVEWYSANVFQLFSTVSGKPGYEIYAKMLPEDAADIERLVAKYGNMIDALIDLGVISVGTPDECLKTVNSFAALDLDQIITSHAIGGIPHDKVMRSIELFGTEVMPRVTATDSVSA</sequence>
<protein>
    <submittedName>
        <fullName evidence="4">F420-dependent methylene-tetrahydromethanopterin reductase</fullName>
    </submittedName>
</protein>
<proteinExistence type="predicted"/>